<protein>
    <recommendedName>
        <fullName evidence="3">C-type lectin domain-containing protein</fullName>
    </recommendedName>
</protein>
<feature type="domain" description="C-type lectin" evidence="3">
    <location>
        <begin position="224"/>
        <end position="341"/>
    </location>
</feature>
<dbReference type="InterPro" id="IPR016186">
    <property type="entry name" value="C-type_lectin-like/link_sf"/>
</dbReference>
<accession>A0AAV1IZ17</accession>
<feature type="compositionally biased region" description="Polar residues" evidence="1">
    <location>
        <begin position="99"/>
        <end position="108"/>
    </location>
</feature>
<dbReference type="SMART" id="SM00034">
    <property type="entry name" value="CLECT"/>
    <property type="match status" value="1"/>
</dbReference>
<evidence type="ECO:0000313" key="4">
    <source>
        <dbReference type="EMBL" id="CAK1541367.1"/>
    </source>
</evidence>
<evidence type="ECO:0000313" key="5">
    <source>
        <dbReference type="Proteomes" id="UP001497472"/>
    </source>
</evidence>
<feature type="compositionally biased region" description="Pro residues" evidence="1">
    <location>
        <begin position="146"/>
        <end position="155"/>
    </location>
</feature>
<feature type="signal peptide" evidence="2">
    <location>
        <begin position="1"/>
        <end position="17"/>
    </location>
</feature>
<keyword evidence="2" id="KW-0732">Signal</keyword>
<organism evidence="4 5">
    <name type="scientific">Leptosia nina</name>
    <dbReference type="NCBI Taxonomy" id="320188"/>
    <lineage>
        <taxon>Eukaryota</taxon>
        <taxon>Metazoa</taxon>
        <taxon>Ecdysozoa</taxon>
        <taxon>Arthropoda</taxon>
        <taxon>Hexapoda</taxon>
        <taxon>Insecta</taxon>
        <taxon>Pterygota</taxon>
        <taxon>Neoptera</taxon>
        <taxon>Endopterygota</taxon>
        <taxon>Lepidoptera</taxon>
        <taxon>Glossata</taxon>
        <taxon>Ditrysia</taxon>
        <taxon>Papilionoidea</taxon>
        <taxon>Pieridae</taxon>
        <taxon>Pierinae</taxon>
        <taxon>Leptosia</taxon>
    </lineage>
</organism>
<feature type="chain" id="PRO_5043326158" description="C-type lectin domain-containing protein" evidence="2">
    <location>
        <begin position="18"/>
        <end position="374"/>
    </location>
</feature>
<dbReference type="InterPro" id="IPR001304">
    <property type="entry name" value="C-type_lectin-like"/>
</dbReference>
<feature type="region of interest" description="Disordered" evidence="1">
    <location>
        <begin position="69"/>
        <end position="169"/>
    </location>
</feature>
<name>A0AAV1IZ17_9NEOP</name>
<keyword evidence="5" id="KW-1185">Reference proteome</keyword>
<dbReference type="PROSITE" id="PS50041">
    <property type="entry name" value="C_TYPE_LECTIN_2"/>
    <property type="match status" value="1"/>
</dbReference>
<dbReference type="InterPro" id="IPR016187">
    <property type="entry name" value="CTDL_fold"/>
</dbReference>
<reference evidence="4 5" key="1">
    <citation type="submission" date="2023-11" db="EMBL/GenBank/DDBJ databases">
        <authorList>
            <person name="Okamura Y."/>
        </authorList>
    </citation>
    <scope>NUCLEOTIDE SEQUENCE [LARGE SCALE GENOMIC DNA]</scope>
</reference>
<dbReference type="Gene3D" id="3.10.100.10">
    <property type="entry name" value="Mannose-Binding Protein A, subunit A"/>
    <property type="match status" value="1"/>
</dbReference>
<dbReference type="Proteomes" id="UP001497472">
    <property type="component" value="Unassembled WGS sequence"/>
</dbReference>
<dbReference type="SUPFAM" id="SSF56436">
    <property type="entry name" value="C-type lectin-like"/>
    <property type="match status" value="1"/>
</dbReference>
<dbReference type="AlphaFoldDB" id="A0AAV1IZ17"/>
<dbReference type="EMBL" id="CAVLEF010000002">
    <property type="protein sequence ID" value="CAK1541367.1"/>
    <property type="molecule type" value="Genomic_DNA"/>
</dbReference>
<evidence type="ECO:0000256" key="1">
    <source>
        <dbReference type="SAM" id="MobiDB-lite"/>
    </source>
</evidence>
<proteinExistence type="predicted"/>
<gene>
    <name evidence="4" type="ORF">LNINA_LOCUS1357</name>
</gene>
<comment type="caution">
    <text evidence="4">The sequence shown here is derived from an EMBL/GenBank/DDBJ whole genome shotgun (WGS) entry which is preliminary data.</text>
</comment>
<sequence>MWPSVLLTLVLLSSVNSENGTLTDVETCDAWDSGPFSLLLEEWATSEPAPQRQGRVMALPPTKGYYVTERIDGPLVPPPLPPHSQTSHSHGPGRPIPLQPNSAYNNAPPQGYNGPHGYKEWDLTPSASNGKIVNKPPYKDKFRPSYAPPTPPRPQQPNSIDRVDDPPRKQVTETDLYLLGAIEKLVYRADLMEKRLRKLEETLHHIVAGQEAKPEPCVANYTRVGDNCYQWSAEAVDWKGASLACRKQRAPLLELHHDNHRKQLISTILADKQLKGKDFWTGGLNPGLLWIWSHSAKPVEASNSTSIVGEGRCLALIYDPALNNYVYRGQDCALKHRYICQKEEDKTKLSNEIDRAARKLRLDGPRKSKLLWDD</sequence>
<evidence type="ECO:0000259" key="3">
    <source>
        <dbReference type="PROSITE" id="PS50041"/>
    </source>
</evidence>
<evidence type="ECO:0000256" key="2">
    <source>
        <dbReference type="SAM" id="SignalP"/>
    </source>
</evidence>
<dbReference type="CDD" id="cd00037">
    <property type="entry name" value="CLECT"/>
    <property type="match status" value="1"/>
</dbReference>